<dbReference type="SUPFAM" id="SSF54747">
    <property type="entry name" value="Ribosomal L11/L12e N-terminal domain"/>
    <property type="match status" value="1"/>
</dbReference>
<dbReference type="AlphaFoldDB" id="A0A1F4XRT3"/>
<dbReference type="PANTHER" id="PTHR11661">
    <property type="entry name" value="60S RIBOSOMAL PROTEIN L12"/>
    <property type="match status" value="1"/>
</dbReference>
<dbReference type="EMBL" id="MEWW01000016">
    <property type="protein sequence ID" value="OGC84422.1"/>
    <property type="molecule type" value="Genomic_DNA"/>
</dbReference>
<evidence type="ECO:0000313" key="12">
    <source>
        <dbReference type="EMBL" id="OGC84422.1"/>
    </source>
</evidence>
<dbReference type="Gene3D" id="1.10.10.250">
    <property type="entry name" value="Ribosomal protein L11, C-terminal domain"/>
    <property type="match status" value="1"/>
</dbReference>
<dbReference type="CDD" id="cd00349">
    <property type="entry name" value="Ribosomal_L11"/>
    <property type="match status" value="1"/>
</dbReference>
<dbReference type="NCBIfam" id="TIGR01632">
    <property type="entry name" value="L11_bact"/>
    <property type="match status" value="1"/>
</dbReference>
<name>A0A1F4XRT3_9BACT</name>
<comment type="function">
    <text evidence="7 9">Forms part of the ribosomal stalk which helps the ribosome interact with GTP-bound translation factors.</text>
</comment>
<dbReference type="GO" id="GO:0022625">
    <property type="term" value="C:cytosolic large ribosomal subunit"/>
    <property type="evidence" value="ECO:0007669"/>
    <property type="project" value="TreeGrafter"/>
</dbReference>
<proteinExistence type="inferred from homology"/>
<keyword evidence="4 7" id="KW-0694">RNA-binding</keyword>
<dbReference type="HAMAP" id="MF_00736">
    <property type="entry name" value="Ribosomal_uL11"/>
    <property type="match status" value="1"/>
</dbReference>
<feature type="domain" description="Large ribosomal subunit protein uL11 N-terminal" evidence="11">
    <location>
        <begin position="9"/>
        <end position="66"/>
    </location>
</feature>
<reference evidence="12 13" key="1">
    <citation type="journal article" date="2016" name="Nat. Commun.">
        <title>Thousands of microbial genomes shed light on interconnected biogeochemical processes in an aquifer system.</title>
        <authorList>
            <person name="Anantharaman K."/>
            <person name="Brown C.T."/>
            <person name="Hug L.A."/>
            <person name="Sharon I."/>
            <person name="Castelle C.J."/>
            <person name="Probst A.J."/>
            <person name="Thomas B.C."/>
            <person name="Singh A."/>
            <person name="Wilkins M.J."/>
            <person name="Karaoz U."/>
            <person name="Brodie E.L."/>
            <person name="Williams K.H."/>
            <person name="Hubbard S.S."/>
            <person name="Banfield J.F."/>
        </authorList>
    </citation>
    <scope>NUCLEOTIDE SEQUENCE [LARGE SCALE GENOMIC DNA]</scope>
</reference>
<dbReference type="InterPro" id="IPR020783">
    <property type="entry name" value="Ribosomal_uL11_C"/>
</dbReference>
<dbReference type="Pfam" id="PF00298">
    <property type="entry name" value="Ribosomal_L11"/>
    <property type="match status" value="1"/>
</dbReference>
<comment type="caution">
    <text evidence="12">The sequence shown here is derived from an EMBL/GenBank/DDBJ whole genome shotgun (WGS) entry which is preliminary data.</text>
</comment>
<dbReference type="Gene3D" id="3.30.1550.10">
    <property type="entry name" value="Ribosomal protein L11/L12, N-terminal domain"/>
    <property type="match status" value="1"/>
</dbReference>
<evidence type="ECO:0000256" key="6">
    <source>
        <dbReference type="ARBA" id="ARBA00023274"/>
    </source>
</evidence>
<dbReference type="GO" id="GO:0006412">
    <property type="term" value="P:translation"/>
    <property type="evidence" value="ECO:0007669"/>
    <property type="project" value="UniProtKB-UniRule"/>
</dbReference>
<dbReference type="InterPro" id="IPR036769">
    <property type="entry name" value="Ribosomal_uL11_C_sf"/>
</dbReference>
<evidence type="ECO:0000256" key="2">
    <source>
        <dbReference type="ARBA" id="ARBA00022481"/>
    </source>
</evidence>
<dbReference type="GO" id="GO:0070180">
    <property type="term" value="F:large ribosomal subunit rRNA binding"/>
    <property type="evidence" value="ECO:0007669"/>
    <property type="project" value="UniProtKB-UniRule"/>
</dbReference>
<keyword evidence="5 7" id="KW-0689">Ribosomal protein</keyword>
<protein>
    <recommendedName>
        <fullName evidence="7">Large ribosomal subunit protein uL11</fullName>
    </recommendedName>
</protein>
<dbReference type="Proteomes" id="UP000178091">
    <property type="component" value="Unassembled WGS sequence"/>
</dbReference>
<dbReference type="InterPro" id="IPR000911">
    <property type="entry name" value="Ribosomal_uL11"/>
</dbReference>
<accession>A0A1F4XRT3</accession>
<dbReference type="InterPro" id="IPR036796">
    <property type="entry name" value="Ribosomal_uL11_N_sf"/>
</dbReference>
<gene>
    <name evidence="7" type="primary">rplK</name>
    <name evidence="12" type="ORF">A3F55_00385</name>
</gene>
<evidence type="ECO:0000256" key="8">
    <source>
        <dbReference type="RuleBase" id="RU003978"/>
    </source>
</evidence>
<feature type="domain" description="Large ribosomal subunit protein uL11 C-terminal" evidence="10">
    <location>
        <begin position="71"/>
        <end position="139"/>
    </location>
</feature>
<evidence type="ECO:0000313" key="13">
    <source>
        <dbReference type="Proteomes" id="UP000178091"/>
    </source>
</evidence>
<evidence type="ECO:0000256" key="9">
    <source>
        <dbReference type="RuleBase" id="RU003979"/>
    </source>
</evidence>
<sequence length="140" mass="14830">MAKKVVKKIKIVANGGAATLTPAMGQVLGPAGINIGEFVKKFNEASKEMKGDMVPAIISVYEDRSYDFVLKTPPVSSLILKALGKEKGSGRPNTAKVGVLSKAQVKQIAERKMPDLNTTDIDQAMKVVAGSARSMGVDIK</sequence>
<dbReference type="InterPro" id="IPR020784">
    <property type="entry name" value="Ribosomal_uL11_N"/>
</dbReference>
<comment type="PTM">
    <text evidence="7 9">One or more lysine residues are methylated.</text>
</comment>
<comment type="similarity">
    <text evidence="1 7 8">Belongs to the universal ribosomal protein uL11 family.</text>
</comment>
<organism evidence="12 13">
    <name type="scientific">Candidatus Adlerbacteria bacterium RIFCSPHIGHO2_12_FULL_53_18</name>
    <dbReference type="NCBI Taxonomy" id="1797242"/>
    <lineage>
        <taxon>Bacteria</taxon>
        <taxon>Candidatus Adleribacteriota</taxon>
    </lineage>
</organism>
<dbReference type="PANTHER" id="PTHR11661:SF1">
    <property type="entry name" value="LARGE RIBOSOMAL SUBUNIT PROTEIN UL11M"/>
    <property type="match status" value="1"/>
</dbReference>
<evidence type="ECO:0000256" key="1">
    <source>
        <dbReference type="ARBA" id="ARBA00010537"/>
    </source>
</evidence>
<evidence type="ECO:0000259" key="11">
    <source>
        <dbReference type="Pfam" id="PF03946"/>
    </source>
</evidence>
<keyword evidence="2 7" id="KW-0488">Methylation</keyword>
<dbReference type="SMART" id="SM00649">
    <property type="entry name" value="RL11"/>
    <property type="match status" value="1"/>
</dbReference>
<dbReference type="InterPro" id="IPR006519">
    <property type="entry name" value="Ribosomal_uL11_bac-typ"/>
</dbReference>
<keyword evidence="3 7" id="KW-0699">rRNA-binding</keyword>
<evidence type="ECO:0000256" key="7">
    <source>
        <dbReference type="HAMAP-Rule" id="MF_00736"/>
    </source>
</evidence>
<comment type="subunit">
    <text evidence="7">Part of the ribosomal stalk of the 50S ribosomal subunit. Interacts with L10 and the large rRNA to form the base of the stalk. L10 forms an elongated spine to which L12 dimers bind in a sequential fashion forming a multimeric L10(L12)X complex.</text>
</comment>
<evidence type="ECO:0000256" key="3">
    <source>
        <dbReference type="ARBA" id="ARBA00022730"/>
    </source>
</evidence>
<evidence type="ECO:0000256" key="5">
    <source>
        <dbReference type="ARBA" id="ARBA00022980"/>
    </source>
</evidence>
<evidence type="ECO:0000256" key="4">
    <source>
        <dbReference type="ARBA" id="ARBA00022884"/>
    </source>
</evidence>
<dbReference type="FunFam" id="1.10.10.250:FF:000001">
    <property type="entry name" value="50S ribosomal protein L11"/>
    <property type="match status" value="1"/>
</dbReference>
<dbReference type="GO" id="GO:0003735">
    <property type="term" value="F:structural constituent of ribosome"/>
    <property type="evidence" value="ECO:0007669"/>
    <property type="project" value="InterPro"/>
</dbReference>
<dbReference type="Pfam" id="PF03946">
    <property type="entry name" value="Ribosomal_L11_N"/>
    <property type="match status" value="1"/>
</dbReference>
<dbReference type="SUPFAM" id="SSF46906">
    <property type="entry name" value="Ribosomal protein L11, C-terminal domain"/>
    <property type="match status" value="1"/>
</dbReference>
<keyword evidence="6 7" id="KW-0687">Ribonucleoprotein</keyword>
<evidence type="ECO:0000259" key="10">
    <source>
        <dbReference type="Pfam" id="PF00298"/>
    </source>
</evidence>